<dbReference type="AlphaFoldDB" id="A0A0A0BFD0"/>
<name>A0A0A0BFD0_9GAMM</name>
<dbReference type="InterPro" id="IPR036390">
    <property type="entry name" value="WH_DNA-bd_sf"/>
</dbReference>
<dbReference type="SUPFAM" id="SSF46785">
    <property type="entry name" value="Winged helix' DNA-binding domain"/>
    <property type="match status" value="1"/>
</dbReference>
<dbReference type="RefSeq" id="WP_008291609.1">
    <property type="nucleotide sequence ID" value="NZ_JADFAB010000008.1"/>
</dbReference>
<dbReference type="InterPro" id="IPR019707">
    <property type="entry name" value="DUF2582"/>
</dbReference>
<accession>A0A0A0BFD0</accession>
<evidence type="ECO:0000313" key="2">
    <source>
        <dbReference type="Proteomes" id="UP000029999"/>
    </source>
</evidence>
<dbReference type="InterPro" id="IPR036388">
    <property type="entry name" value="WH-like_DNA-bd_sf"/>
</dbReference>
<dbReference type="Pfam" id="PF10771">
    <property type="entry name" value="DUF2582"/>
    <property type="match status" value="1"/>
</dbReference>
<dbReference type="EMBL" id="JRQD01000002">
    <property type="protein sequence ID" value="KGM07218.1"/>
    <property type="molecule type" value="Genomic_DNA"/>
</dbReference>
<dbReference type="STRING" id="392484.LP43_0827"/>
<reference evidence="1 2" key="1">
    <citation type="submission" date="2014-09" db="EMBL/GenBank/DDBJ databases">
        <authorList>
            <person name="Grob C."/>
            <person name="Taubert M."/>
            <person name="Howat A.M."/>
            <person name="Burns O.J."/>
            <person name="Dixon J.L."/>
            <person name="Chen Y."/>
            <person name="Murrell J.C."/>
        </authorList>
    </citation>
    <scope>NUCLEOTIDE SEQUENCE [LARGE SCALE GENOMIC DNA]</scope>
    <source>
        <strain evidence="1">L4</strain>
    </source>
</reference>
<evidence type="ECO:0008006" key="3">
    <source>
        <dbReference type="Google" id="ProtNLM"/>
    </source>
</evidence>
<comment type="caution">
    <text evidence="1">The sequence shown here is derived from an EMBL/GenBank/DDBJ whole genome shotgun (WGS) entry which is preliminary data.</text>
</comment>
<gene>
    <name evidence="1" type="ORF">LP43_0827</name>
</gene>
<evidence type="ECO:0000313" key="1">
    <source>
        <dbReference type="EMBL" id="KGM07218.1"/>
    </source>
</evidence>
<sequence length="65" mass="6952">MTDAIGTAAGTVWEYLEQNGTASASKIGKETGLDSKVLHRAIGWLSKEGKLSFETKGRTELIGLK</sequence>
<proteinExistence type="predicted"/>
<organism evidence="1 2">
    <name type="scientific">Methylophaga thiooxydans</name>
    <dbReference type="NCBI Taxonomy" id="392484"/>
    <lineage>
        <taxon>Bacteria</taxon>
        <taxon>Pseudomonadati</taxon>
        <taxon>Pseudomonadota</taxon>
        <taxon>Gammaproteobacteria</taxon>
        <taxon>Thiotrichales</taxon>
        <taxon>Piscirickettsiaceae</taxon>
        <taxon>Methylophaga</taxon>
    </lineage>
</organism>
<dbReference type="Gene3D" id="1.10.10.10">
    <property type="entry name" value="Winged helix-like DNA-binding domain superfamily/Winged helix DNA-binding domain"/>
    <property type="match status" value="1"/>
</dbReference>
<dbReference type="Proteomes" id="UP000029999">
    <property type="component" value="Unassembled WGS sequence"/>
</dbReference>
<protein>
    <recommendedName>
        <fullName evidence="3">HTH iclR-type domain-containing protein</fullName>
    </recommendedName>
</protein>